<name>A0ABV8FIS2_9ACTN</name>
<feature type="domain" description="IclR-ED" evidence="6">
    <location>
        <begin position="75"/>
        <end position="258"/>
    </location>
</feature>
<dbReference type="RefSeq" id="WP_378531709.1">
    <property type="nucleotide sequence ID" value="NZ_JBHSBH010000006.1"/>
</dbReference>
<dbReference type="InterPro" id="IPR029016">
    <property type="entry name" value="GAF-like_dom_sf"/>
</dbReference>
<dbReference type="SUPFAM" id="SSF46785">
    <property type="entry name" value="Winged helix' DNA-binding domain"/>
    <property type="match status" value="1"/>
</dbReference>
<evidence type="ECO:0000259" key="5">
    <source>
        <dbReference type="PROSITE" id="PS51077"/>
    </source>
</evidence>
<proteinExistence type="predicted"/>
<keyword evidence="2" id="KW-0238">DNA-binding</keyword>
<dbReference type="InterPro" id="IPR005471">
    <property type="entry name" value="Tscrpt_reg_IclR_N"/>
</dbReference>
<evidence type="ECO:0000256" key="2">
    <source>
        <dbReference type="ARBA" id="ARBA00023125"/>
    </source>
</evidence>
<dbReference type="EMBL" id="JBHSBH010000006">
    <property type="protein sequence ID" value="MFC3996022.1"/>
    <property type="molecule type" value="Genomic_DNA"/>
</dbReference>
<dbReference type="PANTHER" id="PTHR30136">
    <property type="entry name" value="HELIX-TURN-HELIX TRANSCRIPTIONAL REGULATOR, ICLR FAMILY"/>
    <property type="match status" value="1"/>
</dbReference>
<evidence type="ECO:0000256" key="3">
    <source>
        <dbReference type="ARBA" id="ARBA00023163"/>
    </source>
</evidence>
<dbReference type="SUPFAM" id="SSF55781">
    <property type="entry name" value="GAF domain-like"/>
    <property type="match status" value="1"/>
</dbReference>
<keyword evidence="3" id="KW-0804">Transcription</keyword>
<reference evidence="8" key="1">
    <citation type="journal article" date="2019" name="Int. J. Syst. Evol. Microbiol.">
        <title>The Global Catalogue of Microorganisms (GCM) 10K type strain sequencing project: providing services to taxonomists for standard genome sequencing and annotation.</title>
        <authorList>
            <consortium name="The Broad Institute Genomics Platform"/>
            <consortium name="The Broad Institute Genome Sequencing Center for Infectious Disease"/>
            <person name="Wu L."/>
            <person name="Ma J."/>
        </authorList>
    </citation>
    <scope>NUCLEOTIDE SEQUENCE [LARGE SCALE GENOMIC DNA]</scope>
    <source>
        <strain evidence="8">TBRC 1826</strain>
    </source>
</reference>
<dbReference type="Gene3D" id="3.30.450.40">
    <property type="match status" value="1"/>
</dbReference>
<dbReference type="InterPro" id="IPR036390">
    <property type="entry name" value="WH_DNA-bd_sf"/>
</dbReference>
<gene>
    <name evidence="7" type="ORF">ACFOVU_08855</name>
</gene>
<dbReference type="InterPro" id="IPR014757">
    <property type="entry name" value="Tscrpt_reg_IclR_C"/>
</dbReference>
<dbReference type="PANTHER" id="PTHR30136:SF24">
    <property type="entry name" value="HTH-TYPE TRANSCRIPTIONAL REPRESSOR ALLR"/>
    <property type="match status" value="1"/>
</dbReference>
<feature type="region of interest" description="Disordered" evidence="4">
    <location>
        <begin position="254"/>
        <end position="289"/>
    </location>
</feature>
<evidence type="ECO:0000313" key="8">
    <source>
        <dbReference type="Proteomes" id="UP001595847"/>
    </source>
</evidence>
<evidence type="ECO:0000256" key="4">
    <source>
        <dbReference type="SAM" id="MobiDB-lite"/>
    </source>
</evidence>
<evidence type="ECO:0000313" key="7">
    <source>
        <dbReference type="EMBL" id="MFC3996022.1"/>
    </source>
</evidence>
<organism evidence="7 8">
    <name type="scientific">Nocardiopsis sediminis</name>
    <dbReference type="NCBI Taxonomy" id="1778267"/>
    <lineage>
        <taxon>Bacteria</taxon>
        <taxon>Bacillati</taxon>
        <taxon>Actinomycetota</taxon>
        <taxon>Actinomycetes</taxon>
        <taxon>Streptosporangiales</taxon>
        <taxon>Nocardiopsidaceae</taxon>
        <taxon>Nocardiopsis</taxon>
    </lineage>
</organism>
<feature type="domain" description="HTH iclR-type" evidence="5">
    <location>
        <begin position="12"/>
        <end position="74"/>
    </location>
</feature>
<dbReference type="PROSITE" id="PS51077">
    <property type="entry name" value="HTH_ICLR"/>
    <property type="match status" value="1"/>
</dbReference>
<dbReference type="Gene3D" id="1.10.10.10">
    <property type="entry name" value="Winged helix-like DNA-binding domain superfamily/Winged helix DNA-binding domain"/>
    <property type="match status" value="1"/>
</dbReference>
<sequence>MTVGPTGERGPLQTVDRALDILLSFDEFRSSWGVLELAEEFGLSKSTAQRLLASLAGKGFLRADPDTRRYSIGPAVWRTAALWERSGGLSALAEPMLADLARGTGRTALFCVPDGVHVRCIAAVSGREGPRRSHPFIDELYPAHAGATSRAYFAFLEPGDRRSLLLGRPSARFSELTRVDAEGVEALFDETVVAGYALSQGEYDSSSRALAVPVFGGVRPVGSLTLVENKLSAHDDELADHLNGLLAAADELTGLLSNRRPEPPRRDWRRGHGAHAPRVTPDPRQPDPQ</sequence>
<evidence type="ECO:0000256" key="1">
    <source>
        <dbReference type="ARBA" id="ARBA00023015"/>
    </source>
</evidence>
<protein>
    <submittedName>
        <fullName evidence="7">IclR family transcriptional regulator</fullName>
    </submittedName>
</protein>
<dbReference type="SMART" id="SM00346">
    <property type="entry name" value="HTH_ICLR"/>
    <property type="match status" value="1"/>
</dbReference>
<keyword evidence="1" id="KW-0805">Transcription regulation</keyword>
<keyword evidence="8" id="KW-1185">Reference proteome</keyword>
<dbReference type="Proteomes" id="UP001595847">
    <property type="component" value="Unassembled WGS sequence"/>
</dbReference>
<comment type="caution">
    <text evidence="7">The sequence shown here is derived from an EMBL/GenBank/DDBJ whole genome shotgun (WGS) entry which is preliminary data.</text>
</comment>
<dbReference type="Pfam" id="PF09339">
    <property type="entry name" value="HTH_IclR"/>
    <property type="match status" value="1"/>
</dbReference>
<accession>A0ABV8FIS2</accession>
<dbReference type="Pfam" id="PF01614">
    <property type="entry name" value="IclR_C"/>
    <property type="match status" value="1"/>
</dbReference>
<dbReference type="PROSITE" id="PS51078">
    <property type="entry name" value="ICLR_ED"/>
    <property type="match status" value="1"/>
</dbReference>
<evidence type="ECO:0000259" key="6">
    <source>
        <dbReference type="PROSITE" id="PS51078"/>
    </source>
</evidence>
<dbReference type="InterPro" id="IPR050707">
    <property type="entry name" value="HTH_MetabolicPath_Reg"/>
</dbReference>
<dbReference type="InterPro" id="IPR036388">
    <property type="entry name" value="WH-like_DNA-bd_sf"/>
</dbReference>